<name>A0A562JUB0_SPHWJ</name>
<dbReference type="AlphaFoldDB" id="A0A562JUB0"/>
<evidence type="ECO:0000313" key="2">
    <source>
        <dbReference type="Proteomes" id="UP000316624"/>
    </source>
</evidence>
<accession>A0A562JUB0</accession>
<dbReference type="Proteomes" id="UP000316624">
    <property type="component" value="Unassembled WGS sequence"/>
</dbReference>
<proteinExistence type="predicted"/>
<dbReference type="EMBL" id="VLKK01000047">
    <property type="protein sequence ID" value="TWH86731.1"/>
    <property type="molecule type" value="Genomic_DNA"/>
</dbReference>
<evidence type="ECO:0008006" key="3">
    <source>
        <dbReference type="Google" id="ProtNLM"/>
    </source>
</evidence>
<gene>
    <name evidence="1" type="ORF">IQ35_04025</name>
</gene>
<keyword evidence="2" id="KW-1185">Reference proteome</keyword>
<sequence length="109" mass="12132">MLAVPPAILDMLHLRAGATVGVAVDGGRLVVEPNPRPRYTLDELLAQCDETAELRVLLPEPGPPVMIWKSGQSTIARAFRFCIERAFTAPLPERQHIAGIFIARFRRQF</sequence>
<comment type="caution">
    <text evidence="1">The sequence shown here is derived from an EMBL/GenBank/DDBJ whole genome shotgun (WGS) entry which is preliminary data.</text>
</comment>
<protein>
    <recommendedName>
        <fullName evidence="3">SpoVT-AbrB domain-containing protein</fullName>
    </recommendedName>
</protein>
<dbReference type="InterPro" id="IPR037914">
    <property type="entry name" value="SpoVT-AbrB_sf"/>
</dbReference>
<evidence type="ECO:0000313" key="1">
    <source>
        <dbReference type="EMBL" id="TWH86731.1"/>
    </source>
</evidence>
<dbReference type="SUPFAM" id="SSF89447">
    <property type="entry name" value="AbrB/MazE/MraZ-like"/>
    <property type="match status" value="1"/>
</dbReference>
<reference evidence="1 2" key="1">
    <citation type="journal article" date="2015" name="Stand. Genomic Sci.">
        <title>Genomic Encyclopedia of Bacterial and Archaeal Type Strains, Phase III: the genomes of soil and plant-associated and newly described type strains.</title>
        <authorList>
            <person name="Whitman W.B."/>
            <person name="Woyke T."/>
            <person name="Klenk H.P."/>
            <person name="Zhou Y."/>
            <person name="Lilburn T.G."/>
            <person name="Beck B.J."/>
            <person name="De Vos P."/>
            <person name="Vandamme P."/>
            <person name="Eisen J.A."/>
            <person name="Garrity G."/>
            <person name="Hugenholtz P."/>
            <person name="Kyrpides N.C."/>
        </authorList>
    </citation>
    <scope>NUCLEOTIDE SEQUENCE [LARGE SCALE GENOMIC DNA]</scope>
    <source>
        <strain evidence="1 2">CGMCC 1.7748</strain>
    </source>
</reference>
<dbReference type="Gene3D" id="2.10.260.10">
    <property type="match status" value="1"/>
</dbReference>
<organism evidence="1 2">
    <name type="scientific">Sphingobium wenxiniae (strain DSM 21828 / CGMCC 1.7748 / JZ-1)</name>
    <dbReference type="NCBI Taxonomy" id="595605"/>
    <lineage>
        <taxon>Bacteria</taxon>
        <taxon>Pseudomonadati</taxon>
        <taxon>Pseudomonadota</taxon>
        <taxon>Alphaproteobacteria</taxon>
        <taxon>Sphingomonadales</taxon>
        <taxon>Sphingomonadaceae</taxon>
        <taxon>Sphingobium</taxon>
    </lineage>
</organism>